<dbReference type="PANTHER" id="PTHR46148:SF60">
    <property type="entry name" value="CHROMO DOMAIN-CONTAINING PROTEIN"/>
    <property type="match status" value="1"/>
</dbReference>
<dbReference type="Pfam" id="PF24626">
    <property type="entry name" value="SH3_Tf2-1"/>
    <property type="match status" value="1"/>
</dbReference>
<accession>A0A1S3EH55</accession>
<evidence type="ECO:0000259" key="1">
    <source>
        <dbReference type="Pfam" id="PF24626"/>
    </source>
</evidence>
<dbReference type="Proteomes" id="UP000087171">
    <property type="component" value="Unplaced"/>
</dbReference>
<keyword evidence="2" id="KW-1185">Reference proteome</keyword>
<name>A0A1S3EH55_CICAR</name>
<dbReference type="GeneID" id="105852892"/>
<dbReference type="RefSeq" id="XP_012575160.1">
    <property type="nucleotide sequence ID" value="XM_012719706.1"/>
</dbReference>
<sequence>MKISQHRQKSYADKRRRFLEFEQGDHVFLRLTPKTGVGRAMRSKKLTPKFIGPYQIFAQIGPVAYWIALPPILSEIHDVFHMLQLRKYIPDPSHVIEPDTIHLKENLSFEVLPVRINDMQIKRLRNQEVLLVKVIWNQTTGDATQELESKMRKQHPDLFIDASFQGRN</sequence>
<dbReference type="OrthoDB" id="1939135at2759"/>
<dbReference type="PANTHER" id="PTHR46148">
    <property type="entry name" value="CHROMO DOMAIN-CONTAINING PROTEIN"/>
    <property type="match status" value="1"/>
</dbReference>
<organism evidence="2 3">
    <name type="scientific">Cicer arietinum</name>
    <name type="common">Chickpea</name>
    <name type="synonym">Garbanzo</name>
    <dbReference type="NCBI Taxonomy" id="3827"/>
    <lineage>
        <taxon>Eukaryota</taxon>
        <taxon>Viridiplantae</taxon>
        <taxon>Streptophyta</taxon>
        <taxon>Embryophyta</taxon>
        <taxon>Tracheophyta</taxon>
        <taxon>Spermatophyta</taxon>
        <taxon>Magnoliopsida</taxon>
        <taxon>eudicotyledons</taxon>
        <taxon>Gunneridae</taxon>
        <taxon>Pentapetalae</taxon>
        <taxon>rosids</taxon>
        <taxon>fabids</taxon>
        <taxon>Fabales</taxon>
        <taxon>Fabaceae</taxon>
        <taxon>Papilionoideae</taxon>
        <taxon>50 kb inversion clade</taxon>
        <taxon>NPAAA clade</taxon>
        <taxon>Hologalegina</taxon>
        <taxon>IRL clade</taxon>
        <taxon>Cicereae</taxon>
        <taxon>Cicer</taxon>
    </lineage>
</organism>
<dbReference type="STRING" id="3827.A0A1S3EH55"/>
<dbReference type="InterPro" id="IPR056924">
    <property type="entry name" value="SH3_Tf2-1"/>
</dbReference>
<gene>
    <name evidence="3" type="primary">LOC105852892</name>
</gene>
<dbReference type="KEGG" id="cam:105852892"/>
<feature type="domain" description="Tf2-1-like SH3-like" evidence="1">
    <location>
        <begin position="24"/>
        <end position="88"/>
    </location>
</feature>
<dbReference type="AlphaFoldDB" id="A0A1S3EH55"/>
<protein>
    <submittedName>
        <fullName evidence="3">Uncharacterized protein LOC105852892</fullName>
    </submittedName>
</protein>
<proteinExistence type="predicted"/>
<evidence type="ECO:0000313" key="2">
    <source>
        <dbReference type="Proteomes" id="UP000087171"/>
    </source>
</evidence>
<evidence type="ECO:0000313" key="3">
    <source>
        <dbReference type="RefSeq" id="XP_012575160.1"/>
    </source>
</evidence>
<reference evidence="3" key="1">
    <citation type="submission" date="2025-08" db="UniProtKB">
        <authorList>
            <consortium name="RefSeq"/>
        </authorList>
    </citation>
    <scope>IDENTIFICATION</scope>
    <source>
        <tissue evidence="3">Etiolated seedlings</tissue>
    </source>
</reference>